<comment type="caution">
    <text evidence="3">The sequence shown here is derived from an EMBL/GenBank/DDBJ whole genome shotgun (WGS) entry which is preliminary data.</text>
</comment>
<evidence type="ECO:0000256" key="1">
    <source>
        <dbReference type="SAM" id="MobiDB-lite"/>
    </source>
</evidence>
<organism evidence="3 4">
    <name type="scientific">Pseudonocardia sulfidoxydans NBRC 16205</name>
    <dbReference type="NCBI Taxonomy" id="1223511"/>
    <lineage>
        <taxon>Bacteria</taxon>
        <taxon>Bacillati</taxon>
        <taxon>Actinomycetota</taxon>
        <taxon>Actinomycetes</taxon>
        <taxon>Pseudonocardiales</taxon>
        <taxon>Pseudonocardiaceae</taxon>
        <taxon>Pseudonocardia</taxon>
    </lineage>
</organism>
<keyword evidence="2" id="KW-0812">Transmembrane</keyword>
<proteinExistence type="predicted"/>
<sequence length="67" mass="7035">MGLRTHRTDDHSDGQEKRRADHRRATSAVAVGALVATLAAGWVASTDPAAANRGWDAGHAWATSQLG</sequence>
<dbReference type="EMBL" id="BJVJ01000002">
    <property type="protein sequence ID" value="GEL21427.1"/>
    <property type="molecule type" value="Genomic_DNA"/>
</dbReference>
<evidence type="ECO:0000313" key="3">
    <source>
        <dbReference type="EMBL" id="GEL21427.1"/>
    </source>
</evidence>
<name>A0A511DA09_9PSEU</name>
<evidence type="ECO:0000256" key="2">
    <source>
        <dbReference type="SAM" id="Phobius"/>
    </source>
</evidence>
<dbReference type="Proteomes" id="UP000321685">
    <property type="component" value="Unassembled WGS sequence"/>
</dbReference>
<gene>
    <name evidence="3" type="ORF">PSU4_03810</name>
</gene>
<dbReference type="AlphaFoldDB" id="A0A511DA09"/>
<feature type="compositionally biased region" description="Basic and acidic residues" evidence="1">
    <location>
        <begin position="1"/>
        <end position="19"/>
    </location>
</feature>
<keyword evidence="2" id="KW-1133">Transmembrane helix</keyword>
<feature type="transmembrane region" description="Helical" evidence="2">
    <location>
        <begin position="25"/>
        <end position="44"/>
    </location>
</feature>
<reference evidence="3 4" key="1">
    <citation type="submission" date="2019-07" db="EMBL/GenBank/DDBJ databases">
        <title>Whole genome shotgun sequence of Pseudonocardia sulfidoxydans NBRC 16205.</title>
        <authorList>
            <person name="Hosoyama A."/>
            <person name="Uohara A."/>
            <person name="Ohji S."/>
            <person name="Ichikawa N."/>
        </authorList>
    </citation>
    <scope>NUCLEOTIDE SEQUENCE [LARGE SCALE GENOMIC DNA]</scope>
    <source>
        <strain evidence="3 4">NBRC 16205</strain>
    </source>
</reference>
<feature type="region of interest" description="Disordered" evidence="1">
    <location>
        <begin position="1"/>
        <end position="25"/>
    </location>
</feature>
<keyword evidence="4" id="KW-1185">Reference proteome</keyword>
<keyword evidence="2" id="KW-0472">Membrane</keyword>
<protein>
    <submittedName>
        <fullName evidence="3">Uncharacterized protein</fullName>
    </submittedName>
</protein>
<evidence type="ECO:0000313" key="4">
    <source>
        <dbReference type="Proteomes" id="UP000321685"/>
    </source>
</evidence>
<accession>A0A511DA09</accession>